<comment type="caution">
    <text evidence="1">The sequence shown here is derived from an EMBL/GenBank/DDBJ whole genome shotgun (WGS) entry which is preliminary data.</text>
</comment>
<gene>
    <name evidence="1" type="ORF">E2562_033502</name>
</gene>
<keyword evidence="2" id="KW-1185">Reference proteome</keyword>
<accession>A0A6G1ED72</accession>
<name>A0A6G1ED72_9ORYZ</name>
<organism evidence="1 2">
    <name type="scientific">Oryza meyeriana var. granulata</name>
    <dbReference type="NCBI Taxonomy" id="110450"/>
    <lineage>
        <taxon>Eukaryota</taxon>
        <taxon>Viridiplantae</taxon>
        <taxon>Streptophyta</taxon>
        <taxon>Embryophyta</taxon>
        <taxon>Tracheophyta</taxon>
        <taxon>Spermatophyta</taxon>
        <taxon>Magnoliopsida</taxon>
        <taxon>Liliopsida</taxon>
        <taxon>Poales</taxon>
        <taxon>Poaceae</taxon>
        <taxon>BOP clade</taxon>
        <taxon>Oryzoideae</taxon>
        <taxon>Oryzeae</taxon>
        <taxon>Oryzinae</taxon>
        <taxon>Oryza</taxon>
        <taxon>Oryza meyeriana</taxon>
    </lineage>
</organism>
<proteinExistence type="predicted"/>
<dbReference type="AlphaFoldDB" id="A0A6G1ED72"/>
<evidence type="ECO:0000313" key="2">
    <source>
        <dbReference type="Proteomes" id="UP000479710"/>
    </source>
</evidence>
<reference evidence="1 2" key="1">
    <citation type="submission" date="2019-11" db="EMBL/GenBank/DDBJ databases">
        <title>Whole genome sequence of Oryza granulata.</title>
        <authorList>
            <person name="Li W."/>
        </authorList>
    </citation>
    <scope>NUCLEOTIDE SEQUENCE [LARGE SCALE GENOMIC DNA]</scope>
    <source>
        <strain evidence="2">cv. Menghai</strain>
        <tissue evidence="1">Leaf</tissue>
    </source>
</reference>
<dbReference type="Proteomes" id="UP000479710">
    <property type="component" value="Unassembled WGS sequence"/>
</dbReference>
<protein>
    <submittedName>
        <fullName evidence="1">Uncharacterized protein</fullName>
    </submittedName>
</protein>
<evidence type="ECO:0000313" key="1">
    <source>
        <dbReference type="EMBL" id="KAF0922362.1"/>
    </source>
</evidence>
<dbReference type="EMBL" id="SPHZ02000004">
    <property type="protein sequence ID" value="KAF0922362.1"/>
    <property type="molecule type" value="Genomic_DNA"/>
</dbReference>
<sequence>MNEVKEKDLDEENGTLFLLMRLFILTIFVEKKKLMSGDLAKKLCRSGGAQIPLSDQHHKHLISIGEDKKHRSCHFLTGDV</sequence>